<dbReference type="Pfam" id="PF00580">
    <property type="entry name" value="UvrD-helicase"/>
    <property type="match status" value="2"/>
</dbReference>
<dbReference type="EC" id="5.6.2.4" evidence="7"/>
<dbReference type="GO" id="GO:0016787">
    <property type="term" value="F:hydrolase activity"/>
    <property type="evidence" value="ECO:0007669"/>
    <property type="project" value="UniProtKB-UniRule"/>
</dbReference>
<organism evidence="11 12">
    <name type="scientific">Capillibacterium thermochitinicola</name>
    <dbReference type="NCBI Taxonomy" id="2699427"/>
    <lineage>
        <taxon>Bacteria</taxon>
        <taxon>Bacillati</taxon>
        <taxon>Bacillota</taxon>
        <taxon>Capillibacterium</taxon>
    </lineage>
</organism>
<keyword evidence="5" id="KW-0413">Isomerase</keyword>
<dbReference type="CDD" id="cd17932">
    <property type="entry name" value="DEXQc_UvrD"/>
    <property type="match status" value="1"/>
</dbReference>
<comment type="catalytic activity">
    <reaction evidence="8">
        <text>ATP + H2O = ADP + phosphate + H(+)</text>
        <dbReference type="Rhea" id="RHEA:13065"/>
        <dbReference type="ChEBI" id="CHEBI:15377"/>
        <dbReference type="ChEBI" id="CHEBI:15378"/>
        <dbReference type="ChEBI" id="CHEBI:30616"/>
        <dbReference type="ChEBI" id="CHEBI:43474"/>
        <dbReference type="ChEBI" id="CHEBI:456216"/>
        <dbReference type="EC" id="5.6.2.4"/>
    </reaction>
</comment>
<dbReference type="GO" id="GO:0005524">
    <property type="term" value="F:ATP binding"/>
    <property type="evidence" value="ECO:0007669"/>
    <property type="project" value="UniProtKB-UniRule"/>
</dbReference>
<name>A0A8J6I2S4_9FIRM</name>
<dbReference type="PROSITE" id="PS51198">
    <property type="entry name" value="UVRD_HELICASE_ATP_BIND"/>
    <property type="match status" value="1"/>
</dbReference>
<dbReference type="SUPFAM" id="SSF52540">
    <property type="entry name" value="P-loop containing nucleoside triphosphate hydrolases"/>
    <property type="match status" value="1"/>
</dbReference>
<evidence type="ECO:0000256" key="9">
    <source>
        <dbReference type="PROSITE-ProRule" id="PRU00560"/>
    </source>
</evidence>
<keyword evidence="12" id="KW-1185">Reference proteome</keyword>
<comment type="catalytic activity">
    <reaction evidence="6">
        <text>Couples ATP hydrolysis with the unwinding of duplex DNA by translocating in the 3'-5' direction.</text>
        <dbReference type="EC" id="5.6.2.4"/>
    </reaction>
</comment>
<evidence type="ECO:0000256" key="6">
    <source>
        <dbReference type="ARBA" id="ARBA00034617"/>
    </source>
</evidence>
<keyword evidence="2 9" id="KW-0378">Hydrolase</keyword>
<evidence type="ECO:0000259" key="10">
    <source>
        <dbReference type="PROSITE" id="PS51198"/>
    </source>
</evidence>
<keyword evidence="4 9" id="KW-0067">ATP-binding</keyword>
<evidence type="ECO:0000256" key="2">
    <source>
        <dbReference type="ARBA" id="ARBA00022801"/>
    </source>
</evidence>
<gene>
    <name evidence="11" type="ORF">G5B42_07710</name>
</gene>
<evidence type="ECO:0000256" key="1">
    <source>
        <dbReference type="ARBA" id="ARBA00022741"/>
    </source>
</evidence>
<dbReference type="PANTHER" id="PTHR11070:SF3">
    <property type="entry name" value="DNA 3'-5' HELICASE"/>
    <property type="match status" value="1"/>
</dbReference>
<dbReference type="GO" id="GO:0043138">
    <property type="term" value="F:3'-5' DNA helicase activity"/>
    <property type="evidence" value="ECO:0007669"/>
    <property type="project" value="UniProtKB-EC"/>
</dbReference>
<evidence type="ECO:0000256" key="5">
    <source>
        <dbReference type="ARBA" id="ARBA00023235"/>
    </source>
</evidence>
<dbReference type="Proteomes" id="UP000657177">
    <property type="component" value="Unassembled WGS sequence"/>
</dbReference>
<feature type="domain" description="UvrD-like helicase ATP-binding" evidence="10">
    <location>
        <begin position="3"/>
        <end position="272"/>
    </location>
</feature>
<comment type="caution">
    <text evidence="11">The sequence shown here is derived from an EMBL/GenBank/DDBJ whole genome shotgun (WGS) entry which is preliminary data.</text>
</comment>
<dbReference type="AlphaFoldDB" id="A0A8J6I2S4"/>
<dbReference type="GO" id="GO:0003677">
    <property type="term" value="F:DNA binding"/>
    <property type="evidence" value="ECO:0007669"/>
    <property type="project" value="InterPro"/>
</dbReference>
<dbReference type="Pfam" id="PF13361">
    <property type="entry name" value="UvrD_C"/>
    <property type="match status" value="1"/>
</dbReference>
<evidence type="ECO:0000256" key="4">
    <source>
        <dbReference type="ARBA" id="ARBA00022840"/>
    </source>
</evidence>
<dbReference type="GO" id="GO:0000725">
    <property type="term" value="P:recombinational repair"/>
    <property type="evidence" value="ECO:0007669"/>
    <property type="project" value="TreeGrafter"/>
</dbReference>
<dbReference type="Gene3D" id="3.40.50.300">
    <property type="entry name" value="P-loop containing nucleotide triphosphate hydrolases"/>
    <property type="match status" value="2"/>
</dbReference>
<dbReference type="PANTHER" id="PTHR11070">
    <property type="entry name" value="UVRD / RECB / PCRA DNA HELICASE FAMILY MEMBER"/>
    <property type="match status" value="1"/>
</dbReference>
<dbReference type="RefSeq" id="WP_181339889.1">
    <property type="nucleotide sequence ID" value="NZ_JAAKDE010000014.1"/>
</dbReference>
<dbReference type="EMBL" id="JAAKDE010000014">
    <property type="protein sequence ID" value="MBA2133424.1"/>
    <property type="molecule type" value="Genomic_DNA"/>
</dbReference>
<evidence type="ECO:0000256" key="8">
    <source>
        <dbReference type="ARBA" id="ARBA00048988"/>
    </source>
</evidence>
<evidence type="ECO:0000256" key="3">
    <source>
        <dbReference type="ARBA" id="ARBA00022806"/>
    </source>
</evidence>
<feature type="binding site" evidence="9">
    <location>
        <begin position="24"/>
        <end position="31"/>
    </location>
    <ligand>
        <name>ATP</name>
        <dbReference type="ChEBI" id="CHEBI:30616"/>
    </ligand>
</feature>
<dbReference type="InterPro" id="IPR014016">
    <property type="entry name" value="UvrD-like_ATP-bd"/>
</dbReference>
<evidence type="ECO:0000313" key="12">
    <source>
        <dbReference type="Proteomes" id="UP000657177"/>
    </source>
</evidence>
<sequence>MFNTLSDTQRKIVYEKKGKFVVRACPGSGKTYTVAARLAHLISDWQSPHQGIAAISFTNTAWQEIQRQINDHYQMKVSYPHFLGTIDSFINRFIFLPFGHLAMKCKSRPVLVGEPHGPWSGKYFSEKIFDKISYDINGKLYVINHGTLRIRKGWESNKDIINTKKRLIKAGYATQADANYFSMKVLEKYPQIAEAIVYRFPVLIVDEAQDTSEIQMRIIDLLIDNGLSEVMLVGDPDQAIFEWHMAKPQLLNKKKEEWKENSIVLNENRRSSQKICDFTYKLSSLSEPSIAVNNEVKDYEFIPEIVVYDLEHIQDLIGSFKQLCHNHNISCTPENVAVLYRSKGFFCHLAGFKEISNNEYPWHEDDPYCQEFAKGKYLFDNGAFKEGFNLILKSFVKKNKGLHYCTAKAIEETVKDCGLIEFRKKILNIIYLLPQTNCTIGDWVKAANDKFRSEGIELEFTIKRNKGNISFDDLFCSSNKRLANADLRLGTIHSAKGETFEAVMVILKKGGIGRHYKTLLKDNVSIQDYEELRIVYVGITRPRKLLVLAVPDEEDKSAWESKLINRE</sequence>
<reference evidence="11" key="1">
    <citation type="submission" date="2020-06" db="EMBL/GenBank/DDBJ databases">
        <title>Novel chitinolytic bacterium.</title>
        <authorList>
            <person name="Ungkulpasvich U."/>
            <person name="Kosugi A."/>
            <person name="Uke A."/>
        </authorList>
    </citation>
    <scope>NUCLEOTIDE SEQUENCE</scope>
    <source>
        <strain evidence="11">UUS1-1</strain>
    </source>
</reference>
<evidence type="ECO:0000313" key="11">
    <source>
        <dbReference type="EMBL" id="MBA2133424.1"/>
    </source>
</evidence>
<keyword evidence="3 9" id="KW-0347">Helicase</keyword>
<dbReference type="InterPro" id="IPR014017">
    <property type="entry name" value="DNA_helicase_UvrD-like_C"/>
</dbReference>
<evidence type="ECO:0000256" key="7">
    <source>
        <dbReference type="ARBA" id="ARBA00034808"/>
    </source>
</evidence>
<dbReference type="InterPro" id="IPR027417">
    <property type="entry name" value="P-loop_NTPase"/>
</dbReference>
<proteinExistence type="predicted"/>
<dbReference type="InterPro" id="IPR000212">
    <property type="entry name" value="DNA_helicase_UvrD/REP"/>
</dbReference>
<keyword evidence="1 9" id="KW-0547">Nucleotide-binding</keyword>
<accession>A0A8J6I2S4</accession>
<protein>
    <recommendedName>
        <fullName evidence="7">DNA 3'-5' helicase</fullName>
        <ecNumber evidence="7">5.6.2.4</ecNumber>
    </recommendedName>
</protein>